<accession>A0A7U3ZRD0</accession>
<dbReference type="AlphaFoldDB" id="A0A7U3ZRD0"/>
<reference evidence="3 4" key="2">
    <citation type="journal article" date="2012" name="Stand. Genomic Sci.">
        <title>Complete genome sequence of the aquatic bacterium Runella slithyformis type strain (LSU 4(T)).</title>
        <authorList>
            <person name="Copeland A."/>
            <person name="Zhang X."/>
            <person name="Misra M."/>
            <person name="Lapidus A."/>
            <person name="Nolan M."/>
            <person name="Lucas S."/>
            <person name="Deshpande S."/>
            <person name="Cheng J.F."/>
            <person name="Tapia R."/>
            <person name="Goodwin L.A."/>
            <person name="Pitluck S."/>
            <person name="Liolios K."/>
            <person name="Pagani I."/>
            <person name="Ivanova N."/>
            <person name="Mikhailova N."/>
            <person name="Pati A."/>
            <person name="Chen A."/>
            <person name="Palaniappan K."/>
            <person name="Land M."/>
            <person name="Hauser L."/>
            <person name="Pan C."/>
            <person name="Jeffries C.D."/>
            <person name="Detter J.C."/>
            <person name="Brambilla E.M."/>
            <person name="Rohde M."/>
            <person name="Djao O.D."/>
            <person name="Goker M."/>
            <person name="Sikorski J."/>
            <person name="Tindall B.J."/>
            <person name="Woyke T."/>
            <person name="Bristow J."/>
            <person name="Eisen J.A."/>
            <person name="Markowitz V."/>
            <person name="Hugenholtz P."/>
            <person name="Kyrpides N.C."/>
            <person name="Klenk H.P."/>
            <person name="Mavromatis K."/>
        </authorList>
    </citation>
    <scope>NUCLEOTIDE SEQUENCE [LARGE SCALE GENOMIC DNA]</scope>
    <source>
        <strain evidence="4">ATCC 29530 / DSM 19594 / LMG 11500 / NCIMB 11436 / LSU 4</strain>
    </source>
</reference>
<name>A0A7U3ZRD0_RUNSL</name>
<sequence>MQYRKIGNSQKIGQSGLDVSVITFGAWAAGGWMWGGTERSDAVKAIKESYEAGVTSIDTAPIYGQGLSEEIVGEAIKGIPRDKVQILTKFGMRWDLAKGDFAMHSKKNDGQAIDIYKYAGKESIVKECEDSLRRLGTDYIDLYQIHWPDKTTPIAETMEAVAQLIQQGKVRYAGVCNYNADQMREAAESIHLASNQVPYSMVKRGIEAETVPYCIEHGKAILAYSPLERGLLTGKMKPGHPFSADDHRAKLHFFKDENLKRVNAFLEKIKPLADDKGATLGQLVLRWTVEQPGITIALAGARDARQALQNAAAMDITLTPEEIIFINGHLNPLELVS</sequence>
<dbReference type="KEGG" id="rsi:Runsl_5618"/>
<dbReference type="Gene3D" id="3.20.20.100">
    <property type="entry name" value="NADP-dependent oxidoreductase domain"/>
    <property type="match status" value="1"/>
</dbReference>
<dbReference type="GO" id="GO:0016491">
    <property type="term" value="F:oxidoreductase activity"/>
    <property type="evidence" value="ECO:0007669"/>
    <property type="project" value="UniProtKB-KW"/>
</dbReference>
<protein>
    <submittedName>
        <fullName evidence="3">Aldo/keto reductase</fullName>
    </submittedName>
</protein>
<gene>
    <name evidence="3" type="ordered locus">Runsl_5618</name>
</gene>
<dbReference type="PANTHER" id="PTHR43364">
    <property type="entry name" value="NADH-SPECIFIC METHYLGLYOXAL REDUCTASE-RELATED"/>
    <property type="match status" value="1"/>
</dbReference>
<dbReference type="EMBL" id="CP002859">
    <property type="protein sequence ID" value="AEI51908.1"/>
    <property type="molecule type" value="Genomic_DNA"/>
</dbReference>
<keyword evidence="1" id="KW-0560">Oxidoreductase</keyword>
<evidence type="ECO:0000313" key="3">
    <source>
        <dbReference type="EMBL" id="AEI51908.1"/>
    </source>
</evidence>
<dbReference type="RefSeq" id="WP_013931174.1">
    <property type="nucleotide sequence ID" value="NC_015703.1"/>
</dbReference>
<feature type="domain" description="NADP-dependent oxidoreductase" evidence="2">
    <location>
        <begin position="22"/>
        <end position="326"/>
    </location>
</feature>
<dbReference type="InterPro" id="IPR036812">
    <property type="entry name" value="NAD(P)_OxRdtase_dom_sf"/>
</dbReference>
<dbReference type="InterPro" id="IPR050523">
    <property type="entry name" value="AKR_Detox_Biosynth"/>
</dbReference>
<dbReference type="PANTHER" id="PTHR43364:SF4">
    <property type="entry name" value="NAD(P)-LINKED OXIDOREDUCTASE SUPERFAMILY PROTEIN"/>
    <property type="match status" value="1"/>
</dbReference>
<evidence type="ECO:0000313" key="4">
    <source>
        <dbReference type="Proteomes" id="UP000000493"/>
    </source>
</evidence>
<keyword evidence="4" id="KW-1185">Reference proteome</keyword>
<evidence type="ECO:0000259" key="2">
    <source>
        <dbReference type="Pfam" id="PF00248"/>
    </source>
</evidence>
<evidence type="ECO:0000256" key="1">
    <source>
        <dbReference type="ARBA" id="ARBA00023002"/>
    </source>
</evidence>
<proteinExistence type="predicted"/>
<dbReference type="Pfam" id="PF00248">
    <property type="entry name" value="Aldo_ket_red"/>
    <property type="match status" value="1"/>
</dbReference>
<dbReference type="InterPro" id="IPR023210">
    <property type="entry name" value="NADP_OxRdtase_dom"/>
</dbReference>
<dbReference type="SUPFAM" id="SSF51430">
    <property type="entry name" value="NAD(P)-linked oxidoreductase"/>
    <property type="match status" value="1"/>
</dbReference>
<reference evidence="4" key="1">
    <citation type="submission" date="2011-06" db="EMBL/GenBank/DDBJ databases">
        <title>The complete genome of chromosome of Runella slithyformis DSM 19594.</title>
        <authorList>
            <consortium name="US DOE Joint Genome Institute (JGI-PGF)"/>
            <person name="Lucas S."/>
            <person name="Han J."/>
            <person name="Lapidus A."/>
            <person name="Bruce D."/>
            <person name="Goodwin L."/>
            <person name="Pitluck S."/>
            <person name="Peters L."/>
            <person name="Kyrpides N."/>
            <person name="Mavromatis K."/>
            <person name="Ivanova N."/>
            <person name="Ovchinnikova G."/>
            <person name="Zhang X."/>
            <person name="Misra M."/>
            <person name="Detter J.C."/>
            <person name="Tapia R."/>
            <person name="Han C."/>
            <person name="Land M."/>
            <person name="Hauser L."/>
            <person name="Markowitz V."/>
            <person name="Cheng J.-F."/>
            <person name="Hugenholtz P."/>
            <person name="Woyke T."/>
            <person name="Wu D."/>
            <person name="Tindall B."/>
            <person name="Faehrich R."/>
            <person name="Brambilla E."/>
            <person name="Klenk H.-P."/>
            <person name="Eisen J.A."/>
        </authorList>
    </citation>
    <scope>NUCLEOTIDE SEQUENCE [LARGE SCALE GENOMIC DNA]</scope>
    <source>
        <strain evidence="4">ATCC 29530 / DSM 19594 / LMG 11500 / NCIMB 11436 / LSU 4</strain>
    </source>
</reference>
<dbReference type="GO" id="GO:0005829">
    <property type="term" value="C:cytosol"/>
    <property type="evidence" value="ECO:0007669"/>
    <property type="project" value="TreeGrafter"/>
</dbReference>
<dbReference type="Proteomes" id="UP000000493">
    <property type="component" value="Chromosome"/>
</dbReference>
<organism evidence="3 4">
    <name type="scientific">Runella slithyformis (strain ATCC 29530 / DSM 19594 / LMG 11500 / NCIMB 11436 / LSU 4)</name>
    <dbReference type="NCBI Taxonomy" id="761193"/>
    <lineage>
        <taxon>Bacteria</taxon>
        <taxon>Pseudomonadati</taxon>
        <taxon>Bacteroidota</taxon>
        <taxon>Cytophagia</taxon>
        <taxon>Cytophagales</taxon>
        <taxon>Spirosomataceae</taxon>
        <taxon>Runella</taxon>
    </lineage>
</organism>
<dbReference type="PRINTS" id="PR00069">
    <property type="entry name" value="ALDKETRDTASE"/>
</dbReference>
<dbReference type="InterPro" id="IPR020471">
    <property type="entry name" value="AKR"/>
</dbReference>